<dbReference type="Pfam" id="PF00169">
    <property type="entry name" value="PH"/>
    <property type="match status" value="1"/>
</dbReference>
<evidence type="ECO:0000259" key="1">
    <source>
        <dbReference type="PROSITE" id="PS50003"/>
    </source>
</evidence>
<dbReference type="InterPro" id="IPR001849">
    <property type="entry name" value="PH_domain"/>
</dbReference>
<proteinExistence type="predicted"/>
<reference evidence="2" key="1">
    <citation type="submission" date="2021-01" db="EMBL/GenBank/DDBJ databases">
        <authorList>
            <person name="Corre E."/>
            <person name="Pelletier E."/>
            <person name="Niang G."/>
            <person name="Scheremetjew M."/>
            <person name="Finn R."/>
            <person name="Kale V."/>
            <person name="Holt S."/>
            <person name="Cochrane G."/>
            <person name="Meng A."/>
            <person name="Brown T."/>
            <person name="Cohen L."/>
        </authorList>
    </citation>
    <scope>NUCLEOTIDE SEQUENCE</scope>
    <source>
        <strain evidence="2">LB1974</strain>
    </source>
</reference>
<accession>A0A7S4GLL4</accession>
<feature type="domain" description="PH" evidence="1">
    <location>
        <begin position="15"/>
        <end position="122"/>
    </location>
</feature>
<organism evidence="2">
    <name type="scientific">Oxyrrhis marina</name>
    <name type="common">Dinoflagellate</name>
    <dbReference type="NCBI Taxonomy" id="2969"/>
    <lineage>
        <taxon>Eukaryota</taxon>
        <taxon>Sar</taxon>
        <taxon>Alveolata</taxon>
        <taxon>Dinophyceae</taxon>
        <taxon>Oxyrrhinales</taxon>
        <taxon>Oxyrrhinaceae</taxon>
        <taxon>Oxyrrhis</taxon>
    </lineage>
</organism>
<dbReference type="PROSITE" id="PS50003">
    <property type="entry name" value="PH_DOMAIN"/>
    <property type="match status" value="1"/>
</dbReference>
<protein>
    <recommendedName>
        <fullName evidence="1">PH domain-containing protein</fullName>
    </recommendedName>
</protein>
<dbReference type="AlphaFoldDB" id="A0A7S4GLL4"/>
<dbReference type="InterPro" id="IPR011993">
    <property type="entry name" value="PH-like_dom_sf"/>
</dbReference>
<evidence type="ECO:0000313" key="2">
    <source>
        <dbReference type="EMBL" id="CAE0840569.1"/>
    </source>
</evidence>
<dbReference type="Gene3D" id="2.30.29.30">
    <property type="entry name" value="Pleckstrin-homology domain (PH domain)/Phosphotyrosine-binding domain (PTB)"/>
    <property type="match status" value="1"/>
</dbReference>
<name>A0A7S4GLL4_OXYMA</name>
<dbReference type="EMBL" id="HBJB01000626">
    <property type="protein sequence ID" value="CAE0840569.1"/>
    <property type="molecule type" value="Transcribed_RNA"/>
</dbReference>
<sequence>MTVIKTCPRRVAAEEILQQGWVMKESKHMQHWRERFMVLTDTHLLTFCCESKGEFKTRKATEKIRLGFGVQIQSLPISSSQRGAEFAVSFRNEHGEARCIKLLAPSEEARSRWIHEITKAKIPARVRMATAELPIY</sequence>
<dbReference type="SUPFAM" id="SSF50729">
    <property type="entry name" value="PH domain-like"/>
    <property type="match status" value="1"/>
</dbReference>
<dbReference type="SMART" id="SM00233">
    <property type="entry name" value="PH"/>
    <property type="match status" value="1"/>
</dbReference>
<gene>
    <name evidence="2" type="ORF">OMAR00294_LOCUS549</name>
</gene>